<protein>
    <recommendedName>
        <fullName evidence="2">histidine--tRNA ligase</fullName>
        <ecNumber evidence="2">6.1.1.21</ecNumber>
    </recommendedName>
</protein>
<keyword evidence="4" id="KW-0067">ATP-binding</keyword>
<evidence type="ECO:0000256" key="5">
    <source>
        <dbReference type="ARBA" id="ARBA00022917"/>
    </source>
</evidence>
<dbReference type="Proteomes" id="UP000326939">
    <property type="component" value="Chromosome 19"/>
</dbReference>
<dbReference type="InterPro" id="IPR006195">
    <property type="entry name" value="aa-tRNA-synth_II"/>
</dbReference>
<dbReference type="EMBL" id="VDCV01000019">
    <property type="protein sequence ID" value="KAB5512492.1"/>
    <property type="molecule type" value="Genomic_DNA"/>
</dbReference>
<dbReference type="Gene3D" id="3.30.930.10">
    <property type="entry name" value="Bira Bifunctional Protein, Domain 2"/>
    <property type="match status" value="1"/>
</dbReference>
<feature type="region of interest" description="Disordered" evidence="7">
    <location>
        <begin position="974"/>
        <end position="995"/>
    </location>
</feature>
<dbReference type="InterPro" id="IPR004154">
    <property type="entry name" value="Anticodon-bd"/>
</dbReference>
<feature type="transmembrane region" description="Helical" evidence="8">
    <location>
        <begin position="1175"/>
        <end position="1195"/>
    </location>
</feature>
<dbReference type="NCBIfam" id="TIGR00442">
    <property type="entry name" value="hisS"/>
    <property type="match status" value="1"/>
</dbReference>
<keyword evidence="8" id="KW-1133">Transmembrane helix</keyword>
<dbReference type="GO" id="GO:0003723">
    <property type="term" value="F:RNA binding"/>
    <property type="evidence" value="ECO:0007669"/>
    <property type="project" value="TreeGrafter"/>
</dbReference>
<dbReference type="Gene3D" id="3.40.50.800">
    <property type="entry name" value="Anticodon-binding domain"/>
    <property type="match status" value="1"/>
</dbReference>
<evidence type="ECO:0000256" key="6">
    <source>
        <dbReference type="ARBA" id="ARBA00047639"/>
    </source>
</evidence>
<dbReference type="HAMAP" id="MF_00127">
    <property type="entry name" value="His_tRNA_synth"/>
    <property type="match status" value="1"/>
</dbReference>
<dbReference type="GO" id="GO:0005829">
    <property type="term" value="C:cytosol"/>
    <property type="evidence" value="ECO:0007669"/>
    <property type="project" value="TreeGrafter"/>
</dbReference>
<dbReference type="GO" id="GO:0004821">
    <property type="term" value="F:histidine-tRNA ligase activity"/>
    <property type="evidence" value="ECO:0007669"/>
    <property type="project" value="UniProtKB-EC"/>
</dbReference>
<accession>A0A5N5J0Y5</accession>
<evidence type="ECO:0000256" key="2">
    <source>
        <dbReference type="ARBA" id="ARBA00012815"/>
    </source>
</evidence>
<keyword evidence="8" id="KW-0812">Transmembrane</keyword>
<dbReference type="FunFam" id="3.30.930.10:FF:000061">
    <property type="entry name" value="Histidine--tRNA ligase, cytoplasmic"/>
    <property type="match status" value="1"/>
</dbReference>
<dbReference type="SUPFAM" id="SSF52954">
    <property type="entry name" value="Class II aaRS ABD-related"/>
    <property type="match status" value="1"/>
</dbReference>
<dbReference type="CDD" id="cd00773">
    <property type="entry name" value="HisRS-like_core"/>
    <property type="match status" value="1"/>
</dbReference>
<dbReference type="PANTHER" id="PTHR11476">
    <property type="entry name" value="HISTIDYL-TRNA SYNTHETASE"/>
    <property type="match status" value="1"/>
</dbReference>
<dbReference type="EC" id="6.1.1.21" evidence="2"/>
<evidence type="ECO:0000313" key="10">
    <source>
        <dbReference type="EMBL" id="KAB5512492.1"/>
    </source>
</evidence>
<dbReference type="InterPro" id="IPR045864">
    <property type="entry name" value="aa-tRNA-synth_II/BPL/LPL"/>
</dbReference>
<evidence type="ECO:0000256" key="1">
    <source>
        <dbReference type="ARBA" id="ARBA00008226"/>
    </source>
</evidence>
<gene>
    <name evidence="10" type="ORF">DKX38_029520</name>
</gene>
<dbReference type="Pfam" id="PF13393">
    <property type="entry name" value="tRNA-synt_His"/>
    <property type="match status" value="1"/>
</dbReference>
<comment type="similarity">
    <text evidence="1">Belongs to the class-II aminoacyl-tRNA synthetase family.</text>
</comment>
<evidence type="ECO:0000313" key="11">
    <source>
        <dbReference type="Proteomes" id="UP000326939"/>
    </source>
</evidence>
<dbReference type="PANTHER" id="PTHR11476:SF7">
    <property type="entry name" value="HISTIDINE--TRNA LIGASE"/>
    <property type="match status" value="1"/>
</dbReference>
<dbReference type="GO" id="GO:0005739">
    <property type="term" value="C:mitochondrion"/>
    <property type="evidence" value="ECO:0007669"/>
    <property type="project" value="TreeGrafter"/>
</dbReference>
<comment type="catalytic activity">
    <reaction evidence="6">
        <text>tRNA(His) + L-histidine + ATP = L-histidyl-tRNA(His) + AMP + diphosphate + H(+)</text>
        <dbReference type="Rhea" id="RHEA:17313"/>
        <dbReference type="Rhea" id="RHEA-COMP:9665"/>
        <dbReference type="Rhea" id="RHEA-COMP:9689"/>
        <dbReference type="ChEBI" id="CHEBI:15378"/>
        <dbReference type="ChEBI" id="CHEBI:30616"/>
        <dbReference type="ChEBI" id="CHEBI:33019"/>
        <dbReference type="ChEBI" id="CHEBI:57595"/>
        <dbReference type="ChEBI" id="CHEBI:78442"/>
        <dbReference type="ChEBI" id="CHEBI:78527"/>
        <dbReference type="ChEBI" id="CHEBI:456215"/>
        <dbReference type="EC" id="6.1.1.21"/>
    </reaction>
</comment>
<evidence type="ECO:0000256" key="3">
    <source>
        <dbReference type="ARBA" id="ARBA00022741"/>
    </source>
</evidence>
<reference evidence="11" key="1">
    <citation type="journal article" date="2019" name="Gigascience">
        <title>De novo genome assembly of the endangered Acer yangbiense, a plant species with extremely small populations endemic to Yunnan Province, China.</title>
        <authorList>
            <person name="Yang J."/>
            <person name="Wariss H.M."/>
            <person name="Tao L."/>
            <person name="Zhang R."/>
            <person name="Yun Q."/>
            <person name="Hollingsworth P."/>
            <person name="Dao Z."/>
            <person name="Luo G."/>
            <person name="Guo H."/>
            <person name="Ma Y."/>
            <person name="Sun W."/>
        </authorList>
    </citation>
    <scope>NUCLEOTIDE SEQUENCE [LARGE SCALE GENOMIC DNA]</scope>
    <source>
        <strain evidence="11">cv. br00</strain>
    </source>
</reference>
<sequence>MAAYGDKLKIITIGGKGSALTSTSVYTIATGHAQVRIDSSALDRLTNQNRNPQKPLHSIYLINNKASNLIETRAYLTVLLNKLLHYTNSSNVRTFLPNLIAETLNSNKLVSEALGLDVEVTEEERLIIEGSSAELYGVCAILDHEGMGLGVVDDAVAALSCEAVKADVRSFDGVDSGDGFVDKEAATVASDMKVLLVGYDSNKRGESEAVSEIPKVNGRLREVVKALHTMVRVELNSGVKGSSGGSRKAVGTTVSGLAIALLFLGKSSLCRVKMNLDVTGKEGLGSGLVSLFEKKCPSRDVLTNGYKAVTDLLVEEDYVKFGYGVYGLLGIVWKIVAWEEITAFFALEGVELMGGIGGQANEGETKVVKKSEKKKKKKTVLGKGTSVIVQLIKDRLQIVGGGSGDCLDLLEKWVENLMSFFSPKQPEFDEFVQKVKEIVERNESRRLPKLPKGTRDFANEQMVIRERAFSIIADVFKRHGATSLDTPAFELRETLMGKYGEDSKLIYDLADQGGELCSLRYDLTVPFARYVAMNGITSFKRYQIAKVYRRDNPSKGRYREFYQCDFDIAGQYEEMGPDFEIVKVLTELLDELNIGDYEVKLNHRKLLDGMLEICGVPPEKFRTICSSIDKLDKQSFEQVKKEMVEEKGLAVETADRIGTFVKEKDSPKELLSKLKQEGSEFLQNASSSRALDELEILFDALERSKCIDKVVFDLSLARGLDYYTGVIFEAVFKGTTQVGSIAAGGRYDNLIGMFGSKPVPAVGVSLGIERVFAIMEQLQKDRNETTRPTETQVLLGIMGNKSKIPLAAELTSKLWSAKLKAEFVVSTRFDKLISRAKDSKIPWMVLVGDRELETGKIGFWCVLTILVTNTLYRAGKRVIEHSPRSSCLLNRDRVPKQEFRRSNLKSATDMEGDAVADFQDWELLANSESDLVNSPSSVANSSRSFLEIEAGTEGMFRLDYFSLENDSRHVKTALDASEEGSVESDNPSWIDPVSETRFQRRNSGEFWPDSGSDRSDDRKLSDFDVKSELGFVGKERNDGGFQGVGEIEAKEGKLESLEGEASNFEGKSELGFVETLKDQVGLEGFRDQSKDKEMVKFWSDSDGDSLFFGGLGKDQVRSEILGESEGENVSEEVNLSAVAVRDTRPGDEGEKRKLVVWWKVPFEVLRYCIFRLNPVWSVSVAAAVMGFVILGRRLYNMRRKTKSLQLKVTVDDKLGDRGAMTRGCRYGVDIWVCLIAEHMVFSVSLMPIDCYAYTTLIFISDLCLQKVSQFMSRTARLNEAFSSVRRVPIVRPLLPAAGVNPWPVMNRFLSVVLYDDRAHIILAKLYFGPSVWTTNSGHGGSLVAGICEQSLKIAEMRTSIE</sequence>
<dbReference type="GO" id="GO:0005524">
    <property type="term" value="F:ATP binding"/>
    <property type="evidence" value="ECO:0007669"/>
    <property type="project" value="UniProtKB-KW"/>
</dbReference>
<keyword evidence="5" id="KW-0648">Protein biosynthesis</keyword>
<dbReference type="GO" id="GO:0032543">
    <property type="term" value="P:mitochondrial translation"/>
    <property type="evidence" value="ECO:0007669"/>
    <property type="project" value="TreeGrafter"/>
</dbReference>
<feature type="domain" description="Aminoacyl-transfer RNA synthetases class-II family profile" evidence="9">
    <location>
        <begin position="429"/>
        <end position="788"/>
    </location>
</feature>
<dbReference type="PROSITE" id="PS50862">
    <property type="entry name" value="AA_TRNA_LIGASE_II"/>
    <property type="match status" value="1"/>
</dbReference>
<keyword evidence="8" id="KW-0472">Membrane</keyword>
<dbReference type="InterPro" id="IPR041715">
    <property type="entry name" value="HisRS-like_core"/>
</dbReference>
<proteinExistence type="inferred from homology"/>
<dbReference type="GO" id="GO:0006427">
    <property type="term" value="P:histidyl-tRNA aminoacylation"/>
    <property type="evidence" value="ECO:0007669"/>
    <property type="project" value="InterPro"/>
</dbReference>
<evidence type="ECO:0000259" key="9">
    <source>
        <dbReference type="PROSITE" id="PS50862"/>
    </source>
</evidence>
<dbReference type="InterPro" id="IPR015807">
    <property type="entry name" value="His-tRNA-ligase"/>
</dbReference>
<organism evidence="10 11">
    <name type="scientific">Salix brachista</name>
    <dbReference type="NCBI Taxonomy" id="2182728"/>
    <lineage>
        <taxon>Eukaryota</taxon>
        <taxon>Viridiplantae</taxon>
        <taxon>Streptophyta</taxon>
        <taxon>Embryophyta</taxon>
        <taxon>Tracheophyta</taxon>
        <taxon>Spermatophyta</taxon>
        <taxon>Magnoliopsida</taxon>
        <taxon>eudicotyledons</taxon>
        <taxon>Gunneridae</taxon>
        <taxon>Pentapetalae</taxon>
        <taxon>rosids</taxon>
        <taxon>fabids</taxon>
        <taxon>Malpighiales</taxon>
        <taxon>Salicaceae</taxon>
        <taxon>Saliceae</taxon>
        <taxon>Salix</taxon>
    </lineage>
</organism>
<evidence type="ECO:0000256" key="8">
    <source>
        <dbReference type="SAM" id="Phobius"/>
    </source>
</evidence>
<evidence type="ECO:0000256" key="7">
    <source>
        <dbReference type="SAM" id="MobiDB-lite"/>
    </source>
</evidence>
<dbReference type="SUPFAM" id="SSF55681">
    <property type="entry name" value="Class II aaRS and biotin synthetases"/>
    <property type="match status" value="1"/>
</dbReference>
<comment type="caution">
    <text evidence="10">The sequence shown here is derived from an EMBL/GenBank/DDBJ whole genome shotgun (WGS) entry which is preliminary data.</text>
</comment>
<dbReference type="Pfam" id="PF03129">
    <property type="entry name" value="HGTP_anticodon"/>
    <property type="match status" value="1"/>
</dbReference>
<keyword evidence="11" id="KW-1185">Reference proteome</keyword>
<evidence type="ECO:0000256" key="4">
    <source>
        <dbReference type="ARBA" id="ARBA00022840"/>
    </source>
</evidence>
<keyword evidence="3" id="KW-0547">Nucleotide-binding</keyword>
<feature type="region of interest" description="Disordered" evidence="7">
    <location>
        <begin position="1000"/>
        <end position="1019"/>
    </location>
</feature>
<dbReference type="InterPro" id="IPR036621">
    <property type="entry name" value="Anticodon-bd_dom_sf"/>
</dbReference>
<name>A0A5N5J0Y5_9ROSI</name>